<reference evidence="1 2" key="1">
    <citation type="submission" date="2017-12" db="EMBL/GenBank/DDBJ databases">
        <title>Genome sequence of the active heterotrophic nitrifier-denitrifier, Cupriavidus pauculus UM1.</title>
        <authorList>
            <person name="Putonti C."/>
            <person name="Castignetti D."/>
        </authorList>
    </citation>
    <scope>NUCLEOTIDE SEQUENCE [LARGE SCALE GENOMIC DNA]</scope>
    <source>
        <strain evidence="1 2">UM1</strain>
    </source>
</reference>
<dbReference type="EMBL" id="PJRP01000021">
    <property type="protein sequence ID" value="PLP96947.1"/>
    <property type="molecule type" value="Genomic_DNA"/>
</dbReference>
<gene>
    <name evidence="1" type="ORF">CYJ10_29330</name>
</gene>
<dbReference type="AlphaFoldDB" id="A0A2N5C411"/>
<dbReference type="RefSeq" id="WP_101684956.1">
    <property type="nucleotide sequence ID" value="NZ_PJRP01000021.1"/>
</dbReference>
<evidence type="ECO:0000313" key="1">
    <source>
        <dbReference type="EMBL" id="PLP96947.1"/>
    </source>
</evidence>
<comment type="caution">
    <text evidence="1">The sequence shown here is derived from an EMBL/GenBank/DDBJ whole genome shotgun (WGS) entry which is preliminary data.</text>
</comment>
<evidence type="ECO:0000313" key="2">
    <source>
        <dbReference type="Proteomes" id="UP000234341"/>
    </source>
</evidence>
<dbReference type="OrthoDB" id="8926276at2"/>
<name>A0A2N5C411_9BURK</name>
<organism evidence="1 2">
    <name type="scientific">Cupriavidus pauculus</name>
    <dbReference type="NCBI Taxonomy" id="82633"/>
    <lineage>
        <taxon>Bacteria</taxon>
        <taxon>Pseudomonadati</taxon>
        <taxon>Pseudomonadota</taxon>
        <taxon>Betaproteobacteria</taxon>
        <taxon>Burkholderiales</taxon>
        <taxon>Burkholderiaceae</taxon>
        <taxon>Cupriavidus</taxon>
    </lineage>
</organism>
<dbReference type="Proteomes" id="UP000234341">
    <property type="component" value="Unassembled WGS sequence"/>
</dbReference>
<protein>
    <submittedName>
        <fullName evidence="1">Uncharacterized protein</fullName>
    </submittedName>
</protein>
<proteinExistence type="predicted"/>
<sequence>MTIEARLENWGRVVRDPRWQPKHCASWAKLATALSRQDDMGAPQQIVPKDVSDGWLLEQAWQAIHDPLAKRLLQYHYVHGMSAELVCRILVRKYGQSPNTLTHWKVRHAKALSVMSRVLEGIHAREQISARADRLIAEAAEMGLTV</sequence>
<accession>A0A2N5C411</accession>